<dbReference type="FunFam" id="3.30.70.270:FF:000001">
    <property type="entry name" value="Diguanylate cyclase domain protein"/>
    <property type="match status" value="1"/>
</dbReference>
<dbReference type="InterPro" id="IPR029787">
    <property type="entry name" value="Nucleotide_cyclase"/>
</dbReference>
<dbReference type="EMBL" id="CP010802">
    <property type="protein sequence ID" value="ALC16258.1"/>
    <property type="molecule type" value="Genomic_DNA"/>
</dbReference>
<dbReference type="InterPro" id="IPR043128">
    <property type="entry name" value="Rev_trsase/Diguanyl_cyclase"/>
</dbReference>
<dbReference type="GO" id="GO:1902201">
    <property type="term" value="P:negative regulation of bacterial-type flagellum-dependent cell motility"/>
    <property type="evidence" value="ECO:0007669"/>
    <property type="project" value="TreeGrafter"/>
</dbReference>
<dbReference type="PATRIC" id="fig|1603606.3.peg.1612"/>
<protein>
    <recommendedName>
        <fullName evidence="1">diguanylate cyclase</fullName>
        <ecNumber evidence="1">2.7.7.65</ecNumber>
    </recommendedName>
</protein>
<dbReference type="Pfam" id="PF00990">
    <property type="entry name" value="GGDEF"/>
    <property type="match status" value="1"/>
</dbReference>
<dbReference type="GO" id="GO:0043709">
    <property type="term" value="P:cell adhesion involved in single-species biofilm formation"/>
    <property type="evidence" value="ECO:0007669"/>
    <property type="project" value="TreeGrafter"/>
</dbReference>
<dbReference type="InterPro" id="IPR000160">
    <property type="entry name" value="GGDEF_dom"/>
</dbReference>
<dbReference type="Gene3D" id="3.30.70.270">
    <property type="match status" value="1"/>
</dbReference>
<dbReference type="SUPFAM" id="SSF52172">
    <property type="entry name" value="CheY-like"/>
    <property type="match status" value="1"/>
</dbReference>
<dbReference type="SUPFAM" id="SSF55073">
    <property type="entry name" value="Nucleotide cyclase"/>
    <property type="match status" value="1"/>
</dbReference>
<dbReference type="Proteomes" id="UP000057158">
    <property type="component" value="Chromosome"/>
</dbReference>
<dbReference type="GO" id="GO:0000160">
    <property type="term" value="P:phosphorelay signal transduction system"/>
    <property type="evidence" value="ECO:0007669"/>
    <property type="project" value="InterPro"/>
</dbReference>
<evidence type="ECO:0000256" key="2">
    <source>
        <dbReference type="PROSITE-ProRule" id="PRU00169"/>
    </source>
</evidence>
<dbReference type="CDD" id="cd01949">
    <property type="entry name" value="GGDEF"/>
    <property type="match status" value="1"/>
</dbReference>
<dbReference type="OrthoDB" id="9812260at2"/>
<gene>
    <name evidence="5" type="ORF">DSOUD_1479</name>
</gene>
<dbReference type="InterPro" id="IPR011006">
    <property type="entry name" value="CheY-like_superfamily"/>
</dbReference>
<dbReference type="PROSITE" id="PS50110">
    <property type="entry name" value="RESPONSE_REGULATORY"/>
    <property type="match status" value="1"/>
</dbReference>
<feature type="modified residue" description="4-aspartylphosphate" evidence="2">
    <location>
        <position position="54"/>
    </location>
</feature>
<dbReference type="Pfam" id="PF00072">
    <property type="entry name" value="Response_reg"/>
    <property type="match status" value="1"/>
</dbReference>
<keyword evidence="6" id="KW-1185">Reference proteome</keyword>
<dbReference type="InterPro" id="IPR001789">
    <property type="entry name" value="Sig_transdc_resp-reg_receiver"/>
</dbReference>
<dbReference type="PANTHER" id="PTHR45138:SF6">
    <property type="entry name" value="DIGUANYLATE CYCLASE DGCN"/>
    <property type="match status" value="1"/>
</dbReference>
<dbReference type="PANTHER" id="PTHR45138">
    <property type="entry name" value="REGULATORY COMPONENTS OF SENSORY TRANSDUCTION SYSTEM"/>
    <property type="match status" value="1"/>
</dbReference>
<accession>A0A0M4D0U9</accession>
<dbReference type="Gene3D" id="3.40.50.2300">
    <property type="match status" value="1"/>
</dbReference>
<feature type="domain" description="Response regulatory" evidence="3">
    <location>
        <begin position="5"/>
        <end position="119"/>
    </location>
</feature>
<name>A0A0M4D0U9_9BACT</name>
<evidence type="ECO:0000313" key="6">
    <source>
        <dbReference type="Proteomes" id="UP000057158"/>
    </source>
</evidence>
<dbReference type="PROSITE" id="PS50887">
    <property type="entry name" value="GGDEF"/>
    <property type="match status" value="1"/>
</dbReference>
<evidence type="ECO:0000256" key="1">
    <source>
        <dbReference type="ARBA" id="ARBA00012528"/>
    </source>
</evidence>
<feature type="domain" description="GGDEF" evidence="4">
    <location>
        <begin position="320"/>
        <end position="453"/>
    </location>
</feature>
<evidence type="ECO:0000313" key="5">
    <source>
        <dbReference type="EMBL" id="ALC16258.1"/>
    </source>
</evidence>
<sequence>MKKSAILVVDDELFFRRLYTELLSEEGYEVEAAASGDEALERLRQGGIDIVLTDMVMPGLSGMDVLRKARSMNNPPEVILVTGHATLETAIQALKNGARDYLIKPFNPEELRHLIRTCLEQRRLLDENILLKSQISLFRKGQNLASLLELDLLLAEAVKALVQEVGEGRGFAFLSEGGTINGLYGLEGLNETEAMALARAILPLLESTVGMRRVEAAELPLDPNGPGNVQSIFLFPLHGQKSQKGSVVVLNPALGAMVSPLPQENLLFLSEQTALGFDNSCRYQGARQMMYTDDLTELYNYRYMQMMLDQEIRRSERYSLCFSLVFIDLDHFKDINDTHGHLAGSATLKEVAVLLRQSVRDVDVLFRYGGDEFTAMLVETDYEGAKQVAERMRKTIEEHCFRAGGDLSCRLTATIGYATFPSNAGDKKSIIDLADRAMYQGKQVRNVIRGAWETGEK</sequence>
<dbReference type="KEGG" id="des:DSOUD_1479"/>
<keyword evidence="2" id="KW-0597">Phosphoprotein</keyword>
<dbReference type="SMART" id="SM00448">
    <property type="entry name" value="REC"/>
    <property type="match status" value="1"/>
</dbReference>
<proteinExistence type="predicted"/>
<dbReference type="AlphaFoldDB" id="A0A0M4D0U9"/>
<reference evidence="5 6" key="1">
    <citation type="submission" date="2015-07" db="EMBL/GenBank/DDBJ databases">
        <title>Isolation and Genomic Characterization of a Novel Halophilic Metal-Reducing Deltaproteobacterium from the Deep Subsurface.</title>
        <authorList>
            <person name="Badalamenti J.P."/>
            <person name="Summers Z.M."/>
            <person name="Gralnick J.A."/>
            <person name="Bond D.R."/>
        </authorList>
    </citation>
    <scope>NUCLEOTIDE SEQUENCE [LARGE SCALE GENOMIC DNA]</scope>
    <source>
        <strain evidence="5 6">WTL</strain>
    </source>
</reference>
<evidence type="ECO:0000259" key="3">
    <source>
        <dbReference type="PROSITE" id="PS50110"/>
    </source>
</evidence>
<dbReference type="SMART" id="SM00267">
    <property type="entry name" value="GGDEF"/>
    <property type="match status" value="1"/>
</dbReference>
<dbReference type="InterPro" id="IPR050469">
    <property type="entry name" value="Diguanylate_Cyclase"/>
</dbReference>
<dbReference type="GO" id="GO:0052621">
    <property type="term" value="F:diguanylate cyclase activity"/>
    <property type="evidence" value="ECO:0007669"/>
    <property type="project" value="UniProtKB-EC"/>
</dbReference>
<dbReference type="EC" id="2.7.7.65" evidence="1"/>
<dbReference type="NCBIfam" id="TIGR00254">
    <property type="entry name" value="GGDEF"/>
    <property type="match status" value="1"/>
</dbReference>
<dbReference type="GO" id="GO:0005886">
    <property type="term" value="C:plasma membrane"/>
    <property type="evidence" value="ECO:0007669"/>
    <property type="project" value="TreeGrafter"/>
</dbReference>
<organism evidence="5 6">
    <name type="scientific">Desulfuromonas soudanensis</name>
    <dbReference type="NCBI Taxonomy" id="1603606"/>
    <lineage>
        <taxon>Bacteria</taxon>
        <taxon>Pseudomonadati</taxon>
        <taxon>Thermodesulfobacteriota</taxon>
        <taxon>Desulfuromonadia</taxon>
        <taxon>Desulfuromonadales</taxon>
        <taxon>Desulfuromonadaceae</taxon>
        <taxon>Desulfuromonas</taxon>
    </lineage>
</organism>
<dbReference type="RefSeq" id="WP_053550388.1">
    <property type="nucleotide sequence ID" value="NZ_CP010802.1"/>
</dbReference>
<evidence type="ECO:0000259" key="4">
    <source>
        <dbReference type="PROSITE" id="PS50887"/>
    </source>
</evidence>
<dbReference type="STRING" id="1603606.DSOUD_1479"/>